<organism evidence="2 3">
    <name type="scientific">Micromonospora gifhornensis</name>
    <dbReference type="NCBI Taxonomy" id="84594"/>
    <lineage>
        <taxon>Bacteria</taxon>
        <taxon>Bacillati</taxon>
        <taxon>Actinomycetota</taxon>
        <taxon>Actinomycetes</taxon>
        <taxon>Micromonosporales</taxon>
        <taxon>Micromonosporaceae</taxon>
        <taxon>Micromonospora</taxon>
    </lineage>
</organism>
<dbReference type="Proteomes" id="UP000647860">
    <property type="component" value="Unassembled WGS sequence"/>
</dbReference>
<keyword evidence="3" id="KW-1185">Reference proteome</keyword>
<dbReference type="Gene3D" id="3.30.1310.10">
    <property type="entry name" value="Nucleoid-associated protein YbaB-like domain"/>
    <property type="match status" value="1"/>
</dbReference>
<proteinExistence type="predicted"/>
<dbReference type="EMBL" id="BOPA01000036">
    <property type="protein sequence ID" value="GIJ18099.1"/>
    <property type="molecule type" value="Genomic_DNA"/>
</dbReference>
<reference evidence="2 3" key="1">
    <citation type="submission" date="2021-01" db="EMBL/GenBank/DDBJ databases">
        <title>Whole genome shotgun sequence of Verrucosispora gifhornensis NBRC 16317.</title>
        <authorList>
            <person name="Komaki H."/>
            <person name="Tamura T."/>
        </authorList>
    </citation>
    <scope>NUCLEOTIDE SEQUENCE [LARGE SCALE GENOMIC DNA]</scope>
    <source>
        <strain evidence="2 3">NBRC 16317</strain>
    </source>
</reference>
<comment type="caution">
    <text evidence="2">The sequence shown here is derived from an EMBL/GenBank/DDBJ whole genome shotgun (WGS) entry which is preliminary data.</text>
</comment>
<evidence type="ECO:0008006" key="4">
    <source>
        <dbReference type="Google" id="ProtNLM"/>
    </source>
</evidence>
<evidence type="ECO:0000313" key="2">
    <source>
        <dbReference type="EMBL" id="GIJ18099.1"/>
    </source>
</evidence>
<dbReference type="SUPFAM" id="SSF82607">
    <property type="entry name" value="YbaB-like"/>
    <property type="match status" value="1"/>
</dbReference>
<sequence>MQPALDPNTAEIEKRLAAATATGRSADGMVTIVVGGLGNVRAVRVDPRVLHLDEVAPLETAVAEALRAAFESGRRLVTDVLVAMAAENSSPPGDSGQQAGQGAVFGDRV</sequence>
<gene>
    <name evidence="2" type="ORF">Vgi01_47830</name>
</gene>
<evidence type="ECO:0000256" key="1">
    <source>
        <dbReference type="SAM" id="MobiDB-lite"/>
    </source>
</evidence>
<dbReference type="InterPro" id="IPR004401">
    <property type="entry name" value="YbaB/EbfC"/>
</dbReference>
<name>A0ABQ4IJL5_9ACTN</name>
<dbReference type="RefSeq" id="WP_204292471.1">
    <property type="nucleotide sequence ID" value="NZ_BAAAGZ010000028.1"/>
</dbReference>
<dbReference type="InterPro" id="IPR036894">
    <property type="entry name" value="YbaB-like_sf"/>
</dbReference>
<feature type="region of interest" description="Disordered" evidence="1">
    <location>
        <begin position="87"/>
        <end position="109"/>
    </location>
</feature>
<accession>A0ABQ4IJL5</accession>
<dbReference type="Pfam" id="PF02575">
    <property type="entry name" value="YbaB_DNA_bd"/>
    <property type="match status" value="1"/>
</dbReference>
<protein>
    <recommendedName>
        <fullName evidence="4">YbaB/EbfC DNA-binding family protein</fullName>
    </recommendedName>
</protein>
<feature type="compositionally biased region" description="Polar residues" evidence="1">
    <location>
        <begin position="87"/>
        <end position="100"/>
    </location>
</feature>
<evidence type="ECO:0000313" key="3">
    <source>
        <dbReference type="Proteomes" id="UP000647860"/>
    </source>
</evidence>